<name>A0A1I3Q9D9_9RHOB</name>
<gene>
    <name evidence="2" type="ORF">SAMN04488095_2456</name>
</gene>
<dbReference type="Pfam" id="PF12570">
    <property type="entry name" value="DUF3750"/>
    <property type="match status" value="1"/>
</dbReference>
<keyword evidence="1" id="KW-0472">Membrane</keyword>
<evidence type="ECO:0000313" key="2">
    <source>
        <dbReference type="EMBL" id="SFJ30239.1"/>
    </source>
</evidence>
<feature type="transmembrane region" description="Helical" evidence="1">
    <location>
        <begin position="12"/>
        <end position="31"/>
    </location>
</feature>
<keyword evidence="1" id="KW-0812">Transmembrane</keyword>
<proteinExistence type="predicted"/>
<dbReference type="STRING" id="390807.SAMN04488095_2456"/>
<protein>
    <recommendedName>
        <fullName evidence="4">DUF3750 domain-containing protein</fullName>
    </recommendedName>
</protein>
<dbReference type="EMBL" id="FORA01000003">
    <property type="protein sequence ID" value="SFJ30239.1"/>
    <property type="molecule type" value="Genomic_DNA"/>
</dbReference>
<dbReference type="InterPro" id="IPR022224">
    <property type="entry name" value="DUF3750"/>
</dbReference>
<keyword evidence="1" id="KW-1133">Transmembrane helix</keyword>
<organism evidence="2 3">
    <name type="scientific">Jannaschia pohangensis</name>
    <dbReference type="NCBI Taxonomy" id="390807"/>
    <lineage>
        <taxon>Bacteria</taxon>
        <taxon>Pseudomonadati</taxon>
        <taxon>Pseudomonadota</taxon>
        <taxon>Alphaproteobacteria</taxon>
        <taxon>Rhodobacterales</taxon>
        <taxon>Roseobacteraceae</taxon>
        <taxon>Jannaschia</taxon>
    </lineage>
</organism>
<sequence length="256" mass="27503">MIRFLARLIRRGFMLFAICFLLPVAVAALWWQTQDHPQSWRAADWGASGVLQPTDEAAIHVLAARTGGQKGAVSVHSWLVWKPAGDAAWTRAEVVGWGRPVRLDAYAPDGKWYSNVPFHVGTVSGPKAARLIPLIRATIDAYPYDYNGSYTIWPGPNSNTFVSHILRQHPEIGIALPPHAVGKDFIGPGLRALRDAGGDLHLSAGGYAGLSIGPRQGFEVNLLGQTFGFDLSRPALKLPGIGRVGLDAAGTARADG</sequence>
<evidence type="ECO:0000313" key="3">
    <source>
        <dbReference type="Proteomes" id="UP000199110"/>
    </source>
</evidence>
<dbReference type="OrthoDB" id="199084at2"/>
<accession>A0A1I3Q9D9</accession>
<reference evidence="2 3" key="1">
    <citation type="submission" date="2016-10" db="EMBL/GenBank/DDBJ databases">
        <authorList>
            <person name="de Groot N.N."/>
        </authorList>
    </citation>
    <scope>NUCLEOTIDE SEQUENCE [LARGE SCALE GENOMIC DNA]</scope>
    <source>
        <strain evidence="2 3">DSM 19073</strain>
    </source>
</reference>
<evidence type="ECO:0000256" key="1">
    <source>
        <dbReference type="SAM" id="Phobius"/>
    </source>
</evidence>
<evidence type="ECO:0008006" key="4">
    <source>
        <dbReference type="Google" id="ProtNLM"/>
    </source>
</evidence>
<keyword evidence="3" id="KW-1185">Reference proteome</keyword>
<dbReference type="RefSeq" id="WP_092780974.1">
    <property type="nucleotide sequence ID" value="NZ_FORA01000003.1"/>
</dbReference>
<dbReference type="Proteomes" id="UP000199110">
    <property type="component" value="Unassembled WGS sequence"/>
</dbReference>
<dbReference type="AlphaFoldDB" id="A0A1I3Q9D9"/>